<dbReference type="EMBL" id="PYSW02000027">
    <property type="protein sequence ID" value="KAG2381271.1"/>
    <property type="molecule type" value="Genomic_DNA"/>
</dbReference>
<dbReference type="PANTHER" id="PTHR11129">
    <property type="entry name" value="PROTEIN FARNESYLTRANSFERASE ALPHA SUBUNIT/RAB GERANYLGERANYL TRANSFERASE ALPHA SUBUNIT"/>
    <property type="match status" value="1"/>
</dbReference>
<evidence type="ECO:0000313" key="5">
    <source>
        <dbReference type="EMBL" id="KAG2381271.1"/>
    </source>
</evidence>
<name>A0AA88GHW8_NAELO</name>
<proteinExistence type="inferred from homology"/>
<comment type="similarity">
    <text evidence="1">Belongs to the protein prenyltransferase subunit alpha family.</text>
</comment>
<dbReference type="Proteomes" id="UP000816034">
    <property type="component" value="Unassembled WGS sequence"/>
</dbReference>
<accession>A0AA88GHW8</accession>
<dbReference type="GeneID" id="68098714"/>
<evidence type="ECO:0000256" key="1">
    <source>
        <dbReference type="ARBA" id="ARBA00006734"/>
    </source>
</evidence>
<dbReference type="Gene3D" id="1.25.40.120">
    <property type="entry name" value="Protein prenylyltransferase"/>
    <property type="match status" value="1"/>
</dbReference>
<protein>
    <submittedName>
        <fullName evidence="5">Uncharacterized protein</fullName>
    </submittedName>
</protein>
<dbReference type="Pfam" id="PF01239">
    <property type="entry name" value="PPTA"/>
    <property type="match status" value="2"/>
</dbReference>
<evidence type="ECO:0000256" key="4">
    <source>
        <dbReference type="ARBA" id="ARBA00022737"/>
    </source>
</evidence>
<organism evidence="5 6">
    <name type="scientific">Naegleria lovaniensis</name>
    <name type="common">Amoeba</name>
    <dbReference type="NCBI Taxonomy" id="51637"/>
    <lineage>
        <taxon>Eukaryota</taxon>
        <taxon>Discoba</taxon>
        <taxon>Heterolobosea</taxon>
        <taxon>Tetramitia</taxon>
        <taxon>Eutetramitia</taxon>
        <taxon>Vahlkampfiidae</taxon>
        <taxon>Naegleria</taxon>
    </lineage>
</organism>
<dbReference type="GO" id="GO:0008318">
    <property type="term" value="F:protein prenyltransferase activity"/>
    <property type="evidence" value="ECO:0007669"/>
    <property type="project" value="InterPro"/>
</dbReference>
<dbReference type="SUPFAM" id="SSF48439">
    <property type="entry name" value="Protein prenylyltransferase"/>
    <property type="match status" value="1"/>
</dbReference>
<keyword evidence="3" id="KW-0808">Transferase</keyword>
<reference evidence="5 6" key="1">
    <citation type="journal article" date="2018" name="BMC Genomics">
        <title>The genome of Naegleria lovaniensis, the basis for a comparative approach to unravel pathogenicity factors of the human pathogenic amoeba N. fowleri.</title>
        <authorList>
            <person name="Liechti N."/>
            <person name="Schurch N."/>
            <person name="Bruggmann R."/>
            <person name="Wittwer M."/>
        </authorList>
    </citation>
    <scope>NUCLEOTIDE SEQUENCE [LARGE SCALE GENOMIC DNA]</scope>
    <source>
        <strain evidence="5 6">ATCC 30569</strain>
    </source>
</reference>
<evidence type="ECO:0000256" key="2">
    <source>
        <dbReference type="ARBA" id="ARBA00022602"/>
    </source>
</evidence>
<keyword evidence="2" id="KW-0637">Prenyltransferase</keyword>
<gene>
    <name evidence="5" type="ORF">C9374_006260</name>
</gene>
<evidence type="ECO:0000256" key="3">
    <source>
        <dbReference type="ARBA" id="ARBA00022679"/>
    </source>
</evidence>
<dbReference type="RefSeq" id="XP_044546951.1">
    <property type="nucleotide sequence ID" value="XM_044696101.1"/>
</dbReference>
<dbReference type="PANTHER" id="PTHR11129:SF3">
    <property type="entry name" value="PROTEIN PRENYLTRANSFERASE ALPHA SUBUNIT REPEAT-CONTAINING PROTEIN 1"/>
    <property type="match status" value="1"/>
</dbReference>
<dbReference type="InterPro" id="IPR002088">
    <property type="entry name" value="Prenyl_trans_a"/>
</dbReference>
<dbReference type="GO" id="GO:0005737">
    <property type="term" value="C:cytoplasm"/>
    <property type="evidence" value="ECO:0007669"/>
    <property type="project" value="TreeGrafter"/>
</dbReference>
<keyword evidence="4" id="KW-0677">Repeat</keyword>
<comment type="caution">
    <text evidence="5">The sequence shown here is derived from an EMBL/GenBank/DDBJ whole genome shotgun (WGS) entry which is preliminary data.</text>
</comment>
<dbReference type="AlphaFoldDB" id="A0AA88GHW8"/>
<keyword evidence="6" id="KW-1185">Reference proteome</keyword>
<sequence length="423" mass="50551">MITNPTSPTLLDEKQAGKLLFDQLNTFFERDEHIMELGLMLSKQEPPKSISELEKILRSNQEDQEPSRHVDTICPFLYKDSRIGLSFWCLPLVYKYAYSRLLEVEREKENVSESELLAITRGILLINADCVTAWNVRKEYLSKHRSSVEKVSKELQFLNLVATKHPKSCESWDHRNWIIRNLIFNDNSKYFSGREQFVRFLNSEIENCTKTVTIYPRNYYSWSYRQQLMNLIMSSNFLSSNSELYDTRRVVLKEKLDDLLNWLKRNVSDHSCVNHIIILLRHYKQALLQYNDDKETSYFLIYLLKLFYYSQRFLWIFLLENNDLFEKYFDDTSLKNTIQHVIEISTEQFRHSSIDLYPYEPIQIASDLLLIQRCINDKEVMVDSSKQIHHGLVNTFHMLKVVKQFTLKHPHAVSWYEFLFWEI</sequence>
<evidence type="ECO:0000313" key="6">
    <source>
        <dbReference type="Proteomes" id="UP000816034"/>
    </source>
</evidence>